<dbReference type="PANTHER" id="PTHR30004:SF6">
    <property type="entry name" value="D-THREONATE 4-PHOSPHATE DEHYDROGENASE"/>
    <property type="match status" value="1"/>
</dbReference>
<keyword evidence="2 4" id="KW-0560">Oxidoreductase</keyword>
<dbReference type="PANTHER" id="PTHR30004">
    <property type="entry name" value="4-HYDROXYTHREONINE-4-PHOSPHATE DEHYDROGENASE"/>
    <property type="match status" value="1"/>
</dbReference>
<accession>A0ABS7XN84</accession>
<comment type="caution">
    <text evidence="4">The sequence shown here is derived from an EMBL/GenBank/DDBJ whole genome shotgun (WGS) entry which is preliminary data.</text>
</comment>
<dbReference type="RefSeq" id="WP_224524565.1">
    <property type="nucleotide sequence ID" value="NZ_JAIUJR010000001.1"/>
</dbReference>
<dbReference type="NCBIfam" id="TIGR00557">
    <property type="entry name" value="pdxA"/>
    <property type="match status" value="1"/>
</dbReference>
<organism evidence="4 5">
    <name type="scientific">Winogradskyella alexanderae</name>
    <dbReference type="NCBI Taxonomy" id="2877123"/>
    <lineage>
        <taxon>Bacteria</taxon>
        <taxon>Pseudomonadati</taxon>
        <taxon>Bacteroidota</taxon>
        <taxon>Flavobacteriia</taxon>
        <taxon>Flavobacteriales</taxon>
        <taxon>Flavobacteriaceae</taxon>
        <taxon>Winogradskyella</taxon>
    </lineage>
</organism>
<reference evidence="5" key="1">
    <citation type="submission" date="2023-07" db="EMBL/GenBank/DDBJ databases">
        <authorList>
            <person name="Yue Y."/>
        </authorList>
    </citation>
    <scope>NUCLEOTIDE SEQUENCE [LARGE SCALE GENOMIC DNA]</scope>
    <source>
        <strain evidence="5">D23</strain>
    </source>
</reference>
<sequence length="346" mass="38443">MKREKKIIVGISVGDLNGIGPEIIIKTYEDTRMLELNTPVIFASGKTMQFFKNHLNSKISFFNIDNADKVVHGKVNVVNVWKEPVKIEFGRANTKIGEYAIRSLKAATKALKEGSVDVLVTAPINKHNIQSKDFNFPGHTDYLAKELEGKSLMFMVSDNLRVGLLTDHVPLKDASNHINEELINSKLNIVLKSLKQDFGIPKPKVAVLAVNPHAGDSGVIGKEDDEVLRPTIEKIKNKGELVYGPYSADSFFGSNTYKSFDAVVASYHDQGLIPFKTLAFGEGVNYTAGLGRVRTSPDHGTAYEIAGKGEANETSFKRAIYTAIEIFRNRQEYRHYSKNPLKKVTK</sequence>
<dbReference type="EMBL" id="JAIUJR010000001">
    <property type="protein sequence ID" value="MCA0131235.1"/>
    <property type="molecule type" value="Genomic_DNA"/>
</dbReference>
<dbReference type="Gene3D" id="3.40.718.10">
    <property type="entry name" value="Isopropylmalate Dehydrogenase"/>
    <property type="match status" value="1"/>
</dbReference>
<evidence type="ECO:0000256" key="2">
    <source>
        <dbReference type="ARBA" id="ARBA00023002"/>
    </source>
</evidence>
<keyword evidence="5" id="KW-1185">Reference proteome</keyword>
<keyword evidence="1" id="KW-0479">Metal-binding</keyword>
<dbReference type="GO" id="GO:0050570">
    <property type="term" value="F:4-hydroxythreonine-4-phosphate dehydrogenase activity"/>
    <property type="evidence" value="ECO:0007669"/>
    <property type="project" value="UniProtKB-EC"/>
</dbReference>
<gene>
    <name evidence="4" type="primary">pdxA</name>
    <name evidence="4" type="ORF">LBU54_01465</name>
</gene>
<dbReference type="Proteomes" id="UP001198901">
    <property type="component" value="Unassembled WGS sequence"/>
</dbReference>
<evidence type="ECO:0000256" key="3">
    <source>
        <dbReference type="ARBA" id="ARBA00023027"/>
    </source>
</evidence>
<evidence type="ECO:0000313" key="5">
    <source>
        <dbReference type="Proteomes" id="UP001198901"/>
    </source>
</evidence>
<dbReference type="Pfam" id="PF04166">
    <property type="entry name" value="PdxA"/>
    <property type="match status" value="1"/>
</dbReference>
<dbReference type="SUPFAM" id="SSF53659">
    <property type="entry name" value="Isocitrate/Isopropylmalate dehydrogenase-like"/>
    <property type="match status" value="1"/>
</dbReference>
<dbReference type="InterPro" id="IPR005255">
    <property type="entry name" value="PdxA_fam"/>
</dbReference>
<proteinExistence type="predicted"/>
<evidence type="ECO:0000313" key="4">
    <source>
        <dbReference type="EMBL" id="MCA0131235.1"/>
    </source>
</evidence>
<evidence type="ECO:0000256" key="1">
    <source>
        <dbReference type="ARBA" id="ARBA00022723"/>
    </source>
</evidence>
<dbReference type="EC" id="1.1.1.262" evidence="4"/>
<keyword evidence="3" id="KW-0520">NAD</keyword>
<protein>
    <submittedName>
        <fullName evidence="4">4-hydroxythreonine-4-phosphate dehydrogenase PdxA</fullName>
        <ecNumber evidence="4">1.1.1.262</ecNumber>
    </submittedName>
</protein>
<name>A0ABS7XN84_9FLAO</name>